<evidence type="ECO:0000313" key="5">
    <source>
        <dbReference type="EMBL" id="QKM61502.1"/>
    </source>
</evidence>
<dbReference type="PANTHER" id="PTHR43132">
    <property type="entry name" value="ARSENICAL RESISTANCE OPERON REPRESSOR ARSR-RELATED"/>
    <property type="match status" value="1"/>
</dbReference>
<dbReference type="PRINTS" id="PR00778">
    <property type="entry name" value="HTHARSR"/>
</dbReference>
<accession>A0A6M9PNP4</accession>
<keyword evidence="3" id="KW-0804">Transcription</keyword>
<protein>
    <submittedName>
        <fullName evidence="5">Transcriptional regulator</fullName>
    </submittedName>
</protein>
<dbReference type="InterPro" id="IPR036390">
    <property type="entry name" value="WH_DNA-bd_sf"/>
</dbReference>
<evidence type="ECO:0000256" key="3">
    <source>
        <dbReference type="ARBA" id="ARBA00023163"/>
    </source>
</evidence>
<dbReference type="InterPro" id="IPR011991">
    <property type="entry name" value="ArsR-like_HTH"/>
</dbReference>
<dbReference type="Gene3D" id="1.10.10.10">
    <property type="entry name" value="Winged helix-like DNA-binding domain superfamily/Winged helix DNA-binding domain"/>
    <property type="match status" value="1"/>
</dbReference>
<dbReference type="GO" id="GO:0003700">
    <property type="term" value="F:DNA-binding transcription factor activity"/>
    <property type="evidence" value="ECO:0007669"/>
    <property type="project" value="InterPro"/>
</dbReference>
<dbReference type="NCBIfam" id="NF033788">
    <property type="entry name" value="HTH_metalloreg"/>
    <property type="match status" value="1"/>
</dbReference>
<evidence type="ECO:0000313" key="6">
    <source>
        <dbReference type="Proteomes" id="UP000501090"/>
    </source>
</evidence>
<organism evidence="5 6">
    <name type="scientific">Polynucleobacter arcticus</name>
    <dbReference type="NCBI Taxonomy" id="1743165"/>
    <lineage>
        <taxon>Bacteria</taxon>
        <taxon>Pseudomonadati</taxon>
        <taxon>Pseudomonadota</taxon>
        <taxon>Betaproteobacteria</taxon>
        <taxon>Burkholderiales</taxon>
        <taxon>Burkholderiaceae</taxon>
        <taxon>Polynucleobacter</taxon>
    </lineage>
</organism>
<dbReference type="Pfam" id="PF01022">
    <property type="entry name" value="HTH_5"/>
    <property type="match status" value="1"/>
</dbReference>
<keyword evidence="1" id="KW-0805">Transcription regulation</keyword>
<dbReference type="InterPro" id="IPR036388">
    <property type="entry name" value="WH-like_DNA-bd_sf"/>
</dbReference>
<dbReference type="SUPFAM" id="SSF46785">
    <property type="entry name" value="Winged helix' DNA-binding domain"/>
    <property type="match status" value="1"/>
</dbReference>
<dbReference type="PROSITE" id="PS50987">
    <property type="entry name" value="HTH_ARSR_2"/>
    <property type="match status" value="1"/>
</dbReference>
<dbReference type="AlphaFoldDB" id="A0A6M9PNP4"/>
<dbReference type="InterPro" id="IPR001845">
    <property type="entry name" value="HTH_ArsR_DNA-bd_dom"/>
</dbReference>
<sequence length="105" mass="12062">MNMPISKSELKKMQSSAEDACKLMKVLSNRDRMMLLCEIGQAEKCVGELELALDLHQPTLSQQLTVLRKEKLVKTRREGKQIYYSLSSQVVVSVISLLYKHYCKK</sequence>
<dbReference type="SMART" id="SM00418">
    <property type="entry name" value="HTH_ARSR"/>
    <property type="match status" value="1"/>
</dbReference>
<keyword evidence="6" id="KW-1185">Reference proteome</keyword>
<keyword evidence="2" id="KW-0238">DNA-binding</keyword>
<name>A0A6M9PNP4_9BURK</name>
<reference evidence="5 6" key="1">
    <citation type="submission" date="2018-04" db="EMBL/GenBank/DDBJ databases">
        <title>Polynucleobacter sp. UK-Long2-W17 genome.</title>
        <authorList>
            <person name="Hahn M.W."/>
        </authorList>
    </citation>
    <scope>NUCLEOTIDE SEQUENCE [LARGE SCALE GENOMIC DNA]</scope>
    <source>
        <strain evidence="5 6">UK-Long2-W17</strain>
    </source>
</reference>
<dbReference type="KEGG" id="pard:DN92_03860"/>
<dbReference type="Proteomes" id="UP000501090">
    <property type="component" value="Chromosome"/>
</dbReference>
<dbReference type="InterPro" id="IPR051011">
    <property type="entry name" value="Metal_resp_trans_reg"/>
</dbReference>
<proteinExistence type="predicted"/>
<evidence type="ECO:0000256" key="1">
    <source>
        <dbReference type="ARBA" id="ARBA00023015"/>
    </source>
</evidence>
<dbReference type="PANTHER" id="PTHR43132:SF6">
    <property type="entry name" value="HTH-TYPE TRANSCRIPTIONAL REPRESSOR CZRA"/>
    <property type="match status" value="1"/>
</dbReference>
<dbReference type="CDD" id="cd00090">
    <property type="entry name" value="HTH_ARSR"/>
    <property type="match status" value="1"/>
</dbReference>
<evidence type="ECO:0000256" key="2">
    <source>
        <dbReference type="ARBA" id="ARBA00023125"/>
    </source>
</evidence>
<evidence type="ECO:0000259" key="4">
    <source>
        <dbReference type="PROSITE" id="PS50987"/>
    </source>
</evidence>
<dbReference type="GO" id="GO:0003677">
    <property type="term" value="F:DNA binding"/>
    <property type="evidence" value="ECO:0007669"/>
    <property type="project" value="UniProtKB-KW"/>
</dbReference>
<dbReference type="EMBL" id="CP028940">
    <property type="protein sequence ID" value="QKM61502.1"/>
    <property type="molecule type" value="Genomic_DNA"/>
</dbReference>
<feature type="domain" description="HTH arsR-type" evidence="4">
    <location>
        <begin position="13"/>
        <end position="105"/>
    </location>
</feature>
<gene>
    <name evidence="5" type="ORF">DN92_03860</name>
</gene>